<dbReference type="GO" id="GO:0005737">
    <property type="term" value="C:cytoplasm"/>
    <property type="evidence" value="ECO:0007669"/>
    <property type="project" value="TreeGrafter"/>
</dbReference>
<dbReference type="Pfam" id="PF01416">
    <property type="entry name" value="PseudoU_synth_1"/>
    <property type="match status" value="1"/>
</dbReference>
<dbReference type="PANTHER" id="PTHR11142">
    <property type="entry name" value="PSEUDOURIDYLATE SYNTHASE"/>
    <property type="match status" value="1"/>
</dbReference>
<keyword evidence="4" id="KW-0175">Coiled coil</keyword>
<sequence length="505" mass="56888">MRVLATAGHLRKVMDRYAEFSREQLVARLYAYEKVGPPAAPTKPKEPKEPKEGKKKRKDQSKPFAFGQHPTRHVALLVAYHGWPYSGLAIQPASAFDTVEGELLKALEKCRLIEAGKGWEGCGFSRCGRTDRGVSGEGQVLSLWLRSNRTEGDGGHELGDGWHAATEEKPPKPAVTETEEDGEGESEKSNKKKNKEPKPQVKAEPVEIAYPRLLNGVLPPSIRILAWSPVAADFDSRFSTQSRHYKYAFHQRAIHQRAPLDLQRMEEGAALLLGEHDFRNFCKIDGSKQIENHRRRVIKAWFEPGPLPDQVVFNLIGTAFLWHQVRHIIAVLFLIGAGLEPPTLVSDLLDVQRFPGKPGYNMGHPLPLTLHRSEYKPGTLDWRFGPYDGAWGDLDGETRDKTRPLAEQGLDQLERQLDSARQEAEIRAWQVGGALRRVKEILGEPTKLEETNHVVTGAGETFHTKAWQPVVQRPMGDTPETVNRKWREQKMRMGKLPAHLKGDDE</sequence>
<dbReference type="HAMAP" id="MF_00171">
    <property type="entry name" value="TruA"/>
    <property type="match status" value="1"/>
</dbReference>
<dbReference type="InterPro" id="IPR020095">
    <property type="entry name" value="PsdUridine_synth_TruA_C"/>
</dbReference>
<feature type="domain" description="Pseudouridine synthase I TruA alpha/beta" evidence="6">
    <location>
        <begin position="269"/>
        <end position="375"/>
    </location>
</feature>
<dbReference type="EMBL" id="AP028218">
    <property type="protein sequence ID" value="BEI94556.1"/>
    <property type="molecule type" value="Genomic_DNA"/>
</dbReference>
<keyword evidence="3" id="KW-0413">Isomerase</keyword>
<dbReference type="GO" id="GO:1990481">
    <property type="term" value="P:mRNA pseudouridine synthesis"/>
    <property type="evidence" value="ECO:0007669"/>
    <property type="project" value="TreeGrafter"/>
</dbReference>
<dbReference type="Gene3D" id="3.30.70.580">
    <property type="entry name" value="Pseudouridine synthase I, catalytic domain, N-terminal subdomain"/>
    <property type="match status" value="1"/>
</dbReference>
<dbReference type="InterPro" id="IPR020097">
    <property type="entry name" value="PsdUridine_synth_TruA_a/b_dom"/>
</dbReference>
<dbReference type="RefSeq" id="XP_060459821.1">
    <property type="nucleotide sequence ID" value="XM_060603537.1"/>
</dbReference>
<evidence type="ECO:0000256" key="5">
    <source>
        <dbReference type="SAM" id="MobiDB-lite"/>
    </source>
</evidence>
<dbReference type="InterPro" id="IPR020094">
    <property type="entry name" value="TruA/RsuA/RluB/E/F_N"/>
</dbReference>
<feature type="compositionally biased region" description="Basic and acidic residues" evidence="5">
    <location>
        <begin position="149"/>
        <end position="171"/>
    </location>
</feature>
<dbReference type="AlphaFoldDB" id="A0AA48L9X5"/>
<dbReference type="InterPro" id="IPR020103">
    <property type="entry name" value="PsdUridine_synth_cat_dom_sf"/>
</dbReference>
<dbReference type="InterPro" id="IPR001406">
    <property type="entry name" value="PsdUridine_synth_TruA"/>
</dbReference>
<dbReference type="GO" id="GO:0005634">
    <property type="term" value="C:nucleus"/>
    <property type="evidence" value="ECO:0007669"/>
    <property type="project" value="TreeGrafter"/>
</dbReference>
<dbReference type="CDD" id="cd02569">
    <property type="entry name" value="PseudoU_synth_ScPus3"/>
    <property type="match status" value="1"/>
</dbReference>
<comment type="similarity">
    <text evidence="1">Belongs to the tRNA pseudouridine synthase TruA family.</text>
</comment>
<gene>
    <name evidence="7" type="primary">DEG1</name>
    <name evidence="7" type="ORF">CcaverHIS019_0701280</name>
</gene>
<feature type="coiled-coil region" evidence="4">
    <location>
        <begin position="403"/>
        <end position="430"/>
    </location>
</feature>
<dbReference type="GO" id="GO:0009982">
    <property type="term" value="F:pseudouridine synthase activity"/>
    <property type="evidence" value="ECO:0007669"/>
    <property type="project" value="InterPro"/>
</dbReference>
<evidence type="ECO:0000256" key="2">
    <source>
        <dbReference type="ARBA" id="ARBA00022694"/>
    </source>
</evidence>
<dbReference type="KEGG" id="ccac:CcaHIS019_0701280"/>
<reference evidence="7" key="1">
    <citation type="journal article" date="2023" name="BMC Genomics">
        <title>Chromosome-level genome assemblies of Cutaneotrichosporon spp. (Trichosporonales, Basidiomycota) reveal imbalanced evolution between nucleotide sequences and chromosome synteny.</title>
        <authorList>
            <person name="Kobayashi Y."/>
            <person name="Kayamori A."/>
            <person name="Aoki K."/>
            <person name="Shiwa Y."/>
            <person name="Matsutani M."/>
            <person name="Fujita N."/>
            <person name="Sugita T."/>
            <person name="Iwasaki W."/>
            <person name="Tanaka N."/>
            <person name="Takashima M."/>
        </authorList>
    </citation>
    <scope>NUCLEOTIDE SEQUENCE</scope>
    <source>
        <strain evidence="7">HIS019</strain>
    </source>
</reference>
<feature type="region of interest" description="Disordered" evidence="5">
    <location>
        <begin position="36"/>
        <end position="66"/>
    </location>
</feature>
<evidence type="ECO:0000259" key="6">
    <source>
        <dbReference type="Pfam" id="PF01416"/>
    </source>
</evidence>
<dbReference type="NCBIfam" id="TIGR00071">
    <property type="entry name" value="hisT_truA"/>
    <property type="match status" value="1"/>
</dbReference>
<name>A0AA48L9X5_9TREE</name>
<dbReference type="SUPFAM" id="SSF55120">
    <property type="entry name" value="Pseudouridine synthase"/>
    <property type="match status" value="1"/>
</dbReference>
<evidence type="ECO:0000256" key="3">
    <source>
        <dbReference type="ARBA" id="ARBA00023235"/>
    </source>
</evidence>
<dbReference type="Gene3D" id="3.30.70.660">
    <property type="entry name" value="Pseudouridine synthase I, catalytic domain, C-terminal subdomain"/>
    <property type="match status" value="1"/>
</dbReference>
<evidence type="ECO:0000313" key="7">
    <source>
        <dbReference type="EMBL" id="BEI94556.1"/>
    </source>
</evidence>
<proteinExistence type="inferred from homology"/>
<keyword evidence="8" id="KW-1185">Reference proteome</keyword>
<evidence type="ECO:0000256" key="4">
    <source>
        <dbReference type="SAM" id="Coils"/>
    </source>
</evidence>
<dbReference type="GeneID" id="85498426"/>
<dbReference type="GO" id="GO:0003723">
    <property type="term" value="F:RNA binding"/>
    <property type="evidence" value="ECO:0007669"/>
    <property type="project" value="InterPro"/>
</dbReference>
<dbReference type="InterPro" id="IPR041707">
    <property type="entry name" value="Pus3-like"/>
</dbReference>
<dbReference type="GO" id="GO:0031119">
    <property type="term" value="P:tRNA pseudouridine synthesis"/>
    <property type="evidence" value="ECO:0007669"/>
    <property type="project" value="TreeGrafter"/>
</dbReference>
<feature type="compositionally biased region" description="Basic and acidic residues" evidence="5">
    <location>
        <begin position="43"/>
        <end position="52"/>
    </location>
</feature>
<feature type="region of interest" description="Disordered" evidence="5">
    <location>
        <begin position="149"/>
        <end position="203"/>
    </location>
</feature>
<dbReference type="Proteomes" id="UP001233271">
    <property type="component" value="Chromosome 7a"/>
</dbReference>
<keyword evidence="2" id="KW-0819">tRNA processing</keyword>
<protein>
    <recommendedName>
        <fullName evidence="6">Pseudouridine synthase I TruA alpha/beta domain-containing protein</fullName>
    </recommendedName>
</protein>
<dbReference type="PANTHER" id="PTHR11142:SF5">
    <property type="entry name" value="TRNA PSEUDOURIDINE(38_39) SYNTHASE"/>
    <property type="match status" value="1"/>
</dbReference>
<evidence type="ECO:0000313" key="8">
    <source>
        <dbReference type="Proteomes" id="UP001233271"/>
    </source>
</evidence>
<evidence type="ECO:0000256" key="1">
    <source>
        <dbReference type="ARBA" id="ARBA00009375"/>
    </source>
</evidence>
<accession>A0AA48L9X5</accession>
<organism evidence="7 8">
    <name type="scientific">Cutaneotrichosporon cavernicola</name>
    <dbReference type="NCBI Taxonomy" id="279322"/>
    <lineage>
        <taxon>Eukaryota</taxon>
        <taxon>Fungi</taxon>
        <taxon>Dikarya</taxon>
        <taxon>Basidiomycota</taxon>
        <taxon>Agaricomycotina</taxon>
        <taxon>Tremellomycetes</taxon>
        <taxon>Trichosporonales</taxon>
        <taxon>Trichosporonaceae</taxon>
        <taxon>Cutaneotrichosporon</taxon>
    </lineage>
</organism>